<evidence type="ECO:0000313" key="15">
    <source>
        <dbReference type="Proteomes" id="UP000449710"/>
    </source>
</evidence>
<dbReference type="InterPro" id="IPR005720">
    <property type="entry name" value="Dihydroorotate_DH_cat"/>
</dbReference>
<name>A0AA43XJ52_9CLOT</name>
<evidence type="ECO:0000256" key="5">
    <source>
        <dbReference type="ARBA" id="ARBA00022490"/>
    </source>
</evidence>
<dbReference type="InterPro" id="IPR001295">
    <property type="entry name" value="Dihydroorotate_DH_CS"/>
</dbReference>
<evidence type="ECO:0000313" key="14">
    <source>
        <dbReference type="EMBL" id="NBG87391.1"/>
    </source>
</evidence>
<dbReference type="InterPro" id="IPR013785">
    <property type="entry name" value="Aldolase_TIM"/>
</dbReference>
<feature type="binding site" evidence="12">
    <location>
        <position position="132"/>
    </location>
    <ligand>
        <name>substrate</name>
    </ligand>
</feature>
<feature type="binding site" evidence="12">
    <location>
        <position position="170"/>
    </location>
    <ligand>
        <name>FMN</name>
        <dbReference type="ChEBI" id="CHEBI:58210"/>
    </ligand>
</feature>
<dbReference type="GO" id="GO:0044205">
    <property type="term" value="P:'de novo' UMP biosynthetic process"/>
    <property type="evidence" value="ECO:0007669"/>
    <property type="project" value="UniProtKB-UniRule"/>
</dbReference>
<feature type="binding site" evidence="12">
    <location>
        <position position="105"/>
    </location>
    <ligand>
        <name>FMN</name>
        <dbReference type="ChEBI" id="CHEBI:58210"/>
    </ligand>
</feature>
<dbReference type="GO" id="GO:0006207">
    <property type="term" value="P:'de novo' pyrimidine nucleobase biosynthetic process"/>
    <property type="evidence" value="ECO:0007669"/>
    <property type="project" value="InterPro"/>
</dbReference>
<dbReference type="InterPro" id="IPR012135">
    <property type="entry name" value="Dihydroorotate_DH_1_2"/>
</dbReference>
<feature type="binding site" evidence="12">
    <location>
        <begin position="51"/>
        <end position="52"/>
    </location>
    <ligand>
        <name>FMN</name>
        <dbReference type="ChEBI" id="CHEBI:58210"/>
    </ligand>
</feature>
<dbReference type="AlphaFoldDB" id="A0AA43XJ52"/>
<dbReference type="NCBIfam" id="TIGR01037">
    <property type="entry name" value="pyrD_sub1_fam"/>
    <property type="match status" value="1"/>
</dbReference>
<evidence type="ECO:0000256" key="8">
    <source>
        <dbReference type="ARBA" id="ARBA00022975"/>
    </source>
</evidence>
<dbReference type="InterPro" id="IPR050074">
    <property type="entry name" value="DHO_dehydrogenase"/>
</dbReference>
<dbReference type="InterPro" id="IPR024920">
    <property type="entry name" value="Dihydroorotate_DH_1"/>
</dbReference>
<feature type="binding site" evidence="12">
    <location>
        <position position="27"/>
    </location>
    <ligand>
        <name>FMN</name>
        <dbReference type="ChEBI" id="CHEBI:58210"/>
    </ligand>
</feature>
<keyword evidence="8 12" id="KW-0665">Pyrimidine biosynthesis</keyword>
<dbReference type="EC" id="1.3.-.-" evidence="12"/>
<feature type="binding site" evidence="12">
    <location>
        <begin position="75"/>
        <end position="79"/>
    </location>
    <ligand>
        <name>substrate</name>
    </ligand>
</feature>
<comment type="pathway">
    <text evidence="3">Pyrimidine metabolism; UMP biosynthesis via de novo pathway; orotate from (S)-dihydroorotate (NAD(+) route): step 1/1.</text>
</comment>
<dbReference type="Proteomes" id="UP000449710">
    <property type="component" value="Unassembled WGS sequence"/>
</dbReference>
<evidence type="ECO:0000256" key="12">
    <source>
        <dbReference type="HAMAP-Rule" id="MF_00224"/>
    </source>
</evidence>
<keyword evidence="10" id="KW-0520">NAD</keyword>
<accession>A0AA43XJ52</accession>
<dbReference type="SUPFAM" id="SSF51395">
    <property type="entry name" value="FMN-linked oxidoreductases"/>
    <property type="match status" value="1"/>
</dbReference>
<dbReference type="CDD" id="cd04740">
    <property type="entry name" value="DHOD_1B_like"/>
    <property type="match status" value="1"/>
</dbReference>
<dbReference type="Gene3D" id="3.20.20.70">
    <property type="entry name" value="Aldolase class I"/>
    <property type="match status" value="1"/>
</dbReference>
<evidence type="ECO:0000256" key="7">
    <source>
        <dbReference type="ARBA" id="ARBA00022643"/>
    </source>
</evidence>
<evidence type="ECO:0000256" key="3">
    <source>
        <dbReference type="ARBA" id="ARBA00004715"/>
    </source>
</evidence>
<organism evidence="14 15">
    <name type="scientific">Isachenkonia alkalipeptolytica</name>
    <dbReference type="NCBI Taxonomy" id="2565777"/>
    <lineage>
        <taxon>Bacteria</taxon>
        <taxon>Bacillati</taxon>
        <taxon>Bacillota</taxon>
        <taxon>Clostridia</taxon>
        <taxon>Eubacteriales</taxon>
        <taxon>Clostridiaceae</taxon>
        <taxon>Isachenkonia</taxon>
    </lineage>
</organism>
<evidence type="ECO:0000256" key="10">
    <source>
        <dbReference type="ARBA" id="ARBA00023027"/>
    </source>
</evidence>
<comment type="subcellular location">
    <subcellularLocation>
        <location evidence="2 12">Cytoplasm</location>
    </subcellularLocation>
</comment>
<dbReference type="InterPro" id="IPR033888">
    <property type="entry name" value="DHOD_1B"/>
</dbReference>
<dbReference type="PANTHER" id="PTHR48109:SF1">
    <property type="entry name" value="DIHYDROOROTATE DEHYDROGENASE (FUMARATE)"/>
    <property type="match status" value="1"/>
</dbReference>
<keyword evidence="5 12" id="KW-0963">Cytoplasm</keyword>
<evidence type="ECO:0000256" key="4">
    <source>
        <dbReference type="ARBA" id="ARBA00008008"/>
    </source>
</evidence>
<feature type="binding site" evidence="12">
    <location>
        <begin position="197"/>
        <end position="198"/>
    </location>
    <ligand>
        <name>substrate</name>
    </ligand>
</feature>
<evidence type="ECO:0000259" key="13">
    <source>
        <dbReference type="Pfam" id="PF01180"/>
    </source>
</evidence>
<keyword evidence="15" id="KW-1185">Reference proteome</keyword>
<comment type="catalytic activity">
    <reaction evidence="11">
        <text>(S)-dihydroorotate + NAD(+) = orotate + NADH + H(+)</text>
        <dbReference type="Rhea" id="RHEA:13513"/>
        <dbReference type="ChEBI" id="CHEBI:15378"/>
        <dbReference type="ChEBI" id="CHEBI:30839"/>
        <dbReference type="ChEBI" id="CHEBI:30864"/>
        <dbReference type="ChEBI" id="CHEBI:57540"/>
        <dbReference type="ChEBI" id="CHEBI:57945"/>
        <dbReference type="EC" id="1.3.1.14"/>
    </reaction>
</comment>
<gene>
    <name evidence="12" type="primary">pyrD</name>
    <name evidence="14" type="ORF">ISALK_02640</name>
</gene>
<feature type="binding site" evidence="12">
    <location>
        <position position="222"/>
    </location>
    <ligand>
        <name>FMN</name>
        <dbReference type="ChEBI" id="CHEBI:58210"/>
    </ligand>
</feature>
<evidence type="ECO:0000256" key="11">
    <source>
        <dbReference type="ARBA" id="ARBA00048996"/>
    </source>
</evidence>
<dbReference type="PROSITE" id="PS00912">
    <property type="entry name" value="DHODEHASE_2"/>
    <property type="match status" value="1"/>
</dbReference>
<evidence type="ECO:0000256" key="1">
    <source>
        <dbReference type="ARBA" id="ARBA00003616"/>
    </source>
</evidence>
<dbReference type="InterPro" id="IPR049622">
    <property type="entry name" value="Dihydroorotate_DH_I"/>
</dbReference>
<evidence type="ECO:0000256" key="6">
    <source>
        <dbReference type="ARBA" id="ARBA00022630"/>
    </source>
</evidence>
<feature type="binding site" evidence="12">
    <location>
        <position position="196"/>
    </location>
    <ligand>
        <name>FMN</name>
        <dbReference type="ChEBI" id="CHEBI:58210"/>
    </ligand>
</feature>
<proteinExistence type="inferred from homology"/>
<dbReference type="Pfam" id="PF01180">
    <property type="entry name" value="DHO_dh"/>
    <property type="match status" value="1"/>
</dbReference>
<dbReference type="HAMAP" id="MF_00224">
    <property type="entry name" value="DHO_dh_type1"/>
    <property type="match status" value="1"/>
</dbReference>
<dbReference type="PANTHER" id="PTHR48109">
    <property type="entry name" value="DIHYDROOROTATE DEHYDROGENASE (QUINONE), MITOCHONDRIAL-RELATED"/>
    <property type="match status" value="1"/>
</dbReference>
<feature type="active site" description="Nucleophile" evidence="12">
    <location>
        <position position="135"/>
    </location>
</feature>
<comment type="caution">
    <text evidence="14">The sequence shown here is derived from an EMBL/GenBank/DDBJ whole genome shotgun (WGS) entry which is preliminary data.</text>
</comment>
<keyword evidence="7 12" id="KW-0288">FMN</keyword>
<keyword evidence="6 12" id="KW-0285">Flavoprotein</keyword>
<dbReference type="RefSeq" id="WP_160718750.1">
    <property type="nucleotide sequence ID" value="NZ_SUMG01000002.1"/>
</dbReference>
<protein>
    <recommendedName>
        <fullName evidence="12">Dihydroorotate dehydrogenase</fullName>
        <shortName evidence="12">DHOD</shortName>
        <shortName evidence="12">DHODase</shortName>
        <shortName evidence="12">DHOdehase</shortName>
        <ecNumber evidence="12">1.3.-.-</ecNumber>
    </recommendedName>
</protein>
<feature type="binding site" evidence="12">
    <location>
        <position position="132"/>
    </location>
    <ligand>
        <name>FMN</name>
        <dbReference type="ChEBI" id="CHEBI:58210"/>
    </ligand>
</feature>
<comment type="cofactor">
    <cofactor evidence="12">
        <name>FMN</name>
        <dbReference type="ChEBI" id="CHEBI:58210"/>
    </cofactor>
    <text evidence="12">Binds 1 FMN per subunit.</text>
</comment>
<dbReference type="PIRSF" id="PIRSF000164">
    <property type="entry name" value="DHO_oxidase"/>
    <property type="match status" value="1"/>
</dbReference>
<dbReference type="GO" id="GO:0005737">
    <property type="term" value="C:cytoplasm"/>
    <property type="evidence" value="ECO:0007669"/>
    <property type="project" value="UniProtKB-SubCell"/>
</dbReference>
<comment type="function">
    <text evidence="1">Catalyzes the conversion of dihydroorotate to orotate with NAD(+) as electron acceptor.</text>
</comment>
<dbReference type="EMBL" id="SUMG01000002">
    <property type="protein sequence ID" value="NBG87391.1"/>
    <property type="molecule type" value="Genomic_DNA"/>
</dbReference>
<comment type="similarity">
    <text evidence="4 12">Belongs to the dihydroorotate dehydrogenase family. Type 1 subfamily.</text>
</comment>
<evidence type="ECO:0000256" key="9">
    <source>
        <dbReference type="ARBA" id="ARBA00023002"/>
    </source>
</evidence>
<sequence>MSRSEKGPNLTVKLSGVELKNPIMPASGTFGSGKEFEEYLNLNRLGMVVTKGVADVPWKGNATPRVAETYGGMLNSVGLQNPGSDHFIREDIPFLESYDTKTMVNIAGRSIEEYVGVVTALQHQPVDFLELNISCPNIKEGGVAFGTDVDMAYQVTKKVKEAAKQPLIVKLSPNVTDIVAVAKACEAAGADGISLINTLLGMKMDIKTRSPLLANTFGGLSGPAIKPVALRMVYQVAREINIPIIGIGGISTWEDALEFILAGATAVQVGTANFRNPRAMMEIIEGLENYLKEENIDGIEELIGAGHK</sequence>
<dbReference type="FunFam" id="3.20.20.70:FF:000027">
    <property type="entry name" value="Dihydropyrimidine dehydrogenase [NADP(+)]"/>
    <property type="match status" value="1"/>
</dbReference>
<evidence type="ECO:0000256" key="2">
    <source>
        <dbReference type="ARBA" id="ARBA00004496"/>
    </source>
</evidence>
<dbReference type="GO" id="GO:0004589">
    <property type="term" value="F:dihydroorotate dehydrogenase (NAD+) activity"/>
    <property type="evidence" value="ECO:0007669"/>
    <property type="project" value="UniProtKB-EC"/>
</dbReference>
<feature type="binding site" evidence="12">
    <location>
        <begin position="270"/>
        <end position="271"/>
    </location>
    <ligand>
        <name>FMN</name>
        <dbReference type="ChEBI" id="CHEBI:58210"/>
    </ligand>
</feature>
<keyword evidence="9 12" id="KW-0560">Oxidoreductase</keyword>
<reference evidence="14 15" key="1">
    <citation type="submission" date="2019-04" db="EMBL/GenBank/DDBJ databases">
        <title>Isachenkonia alkalipeptolytica gen. nov. sp. nov. a new anaerobic, alkiliphilic organothrophic bacterium capable to reduce synthesized ferrihydrite isolated from a soda lake.</title>
        <authorList>
            <person name="Toshchakov S.V."/>
            <person name="Zavarzina D.G."/>
            <person name="Zhilina T.N."/>
            <person name="Kostrikina N.A."/>
            <person name="Kublanov I.V."/>
        </authorList>
    </citation>
    <scope>NUCLEOTIDE SEQUENCE [LARGE SCALE GENOMIC DNA]</scope>
    <source>
        <strain evidence="14 15">Z-1701</strain>
    </source>
</reference>
<feature type="binding site" evidence="12">
    <location>
        <begin position="248"/>
        <end position="249"/>
    </location>
    <ligand>
        <name>FMN</name>
        <dbReference type="ChEBI" id="CHEBI:58210"/>
    </ligand>
</feature>
<dbReference type="NCBIfam" id="NF005574">
    <property type="entry name" value="PRK07259.1"/>
    <property type="match status" value="1"/>
</dbReference>
<feature type="binding site" evidence="12">
    <location>
        <position position="51"/>
    </location>
    <ligand>
        <name>substrate</name>
    </ligand>
</feature>
<feature type="domain" description="Dihydroorotate dehydrogenase catalytic" evidence="13">
    <location>
        <begin position="10"/>
        <end position="291"/>
    </location>
</feature>
<comment type="catalytic activity">
    <reaction evidence="12">
        <text>(S)-dihydroorotate + A = orotate + AH2</text>
        <dbReference type="Rhea" id="RHEA:18073"/>
        <dbReference type="ChEBI" id="CHEBI:13193"/>
        <dbReference type="ChEBI" id="CHEBI:17499"/>
        <dbReference type="ChEBI" id="CHEBI:30839"/>
        <dbReference type="ChEBI" id="CHEBI:30864"/>
    </reaction>
</comment>